<dbReference type="AlphaFoldDB" id="A0A8T2JFI1"/>
<dbReference type="InterPro" id="IPR029063">
    <property type="entry name" value="SAM-dependent_MTases_sf"/>
</dbReference>
<dbReference type="Pfam" id="PF05724">
    <property type="entry name" value="TPMT"/>
    <property type="match status" value="1"/>
</dbReference>
<evidence type="ECO:0000256" key="7">
    <source>
        <dbReference type="ARBA" id="ARBA00022679"/>
    </source>
</evidence>
<evidence type="ECO:0000313" key="9">
    <source>
        <dbReference type="EMBL" id="KAG8442353.1"/>
    </source>
</evidence>
<dbReference type="GO" id="GO:0005737">
    <property type="term" value="C:cytoplasm"/>
    <property type="evidence" value="ECO:0007669"/>
    <property type="project" value="UniProtKB-SubCell"/>
</dbReference>
<evidence type="ECO:0000256" key="2">
    <source>
        <dbReference type="ARBA" id="ARBA00004496"/>
    </source>
</evidence>
<dbReference type="PANTHER" id="PTHR10259:SF11">
    <property type="entry name" value="THIOPURINE S-METHYLTRANSFERASE"/>
    <property type="match status" value="1"/>
</dbReference>
<reference evidence="9" key="1">
    <citation type="thesis" date="2020" institute="ProQuest LLC" country="789 East Eisenhower Parkway, Ann Arbor, MI, USA">
        <title>Comparative Genomics and Chromosome Evolution.</title>
        <authorList>
            <person name="Mudd A.B."/>
        </authorList>
    </citation>
    <scope>NUCLEOTIDE SEQUENCE</scope>
    <source>
        <strain evidence="9">Female2</strain>
        <tissue evidence="9">Blood</tissue>
    </source>
</reference>
<dbReference type="PANTHER" id="PTHR10259">
    <property type="entry name" value="THIOPURINE S-METHYLTRANSFERASE"/>
    <property type="match status" value="1"/>
</dbReference>
<gene>
    <name evidence="9" type="ORF">GDO86_011232</name>
</gene>
<dbReference type="EMBL" id="JAACNH010000005">
    <property type="protein sequence ID" value="KAG8442353.1"/>
    <property type="molecule type" value="Genomic_DNA"/>
</dbReference>
<evidence type="ECO:0000256" key="6">
    <source>
        <dbReference type="ARBA" id="ARBA00022603"/>
    </source>
</evidence>
<dbReference type="Gene3D" id="3.40.50.150">
    <property type="entry name" value="Vaccinia Virus protein VP39"/>
    <property type="match status" value="1"/>
</dbReference>
<organism evidence="9 10">
    <name type="scientific">Hymenochirus boettgeri</name>
    <name type="common">Congo dwarf clawed frog</name>
    <dbReference type="NCBI Taxonomy" id="247094"/>
    <lineage>
        <taxon>Eukaryota</taxon>
        <taxon>Metazoa</taxon>
        <taxon>Chordata</taxon>
        <taxon>Craniata</taxon>
        <taxon>Vertebrata</taxon>
        <taxon>Euteleostomi</taxon>
        <taxon>Amphibia</taxon>
        <taxon>Batrachia</taxon>
        <taxon>Anura</taxon>
        <taxon>Pipoidea</taxon>
        <taxon>Pipidae</taxon>
        <taxon>Pipinae</taxon>
        <taxon>Hymenochirus</taxon>
    </lineage>
</organism>
<keyword evidence="7" id="KW-0808">Transferase</keyword>
<name>A0A8T2JFI1_9PIPI</name>
<proteinExistence type="inferred from homology"/>
<sequence>MNNSPGSPQLKTNSEATQKRTLSEKDWINKWEKNNIGFHQNHIHTFLEEFVNDLLNNRKQVNIFFPLCGKAVDMKWLTDMGHTVVGVDVCEIGLKEFFEEHNIPYVEESLPDIPDGKVFKSTCGHISLYCCNLFNLSSSVIGKFGGIWDRGAMVAINPCDRERYAELILSLMEDDCRYLVVTSVYDIKSYGGPPFCVTDAALETLLGLSCNIQCLKSVEGLTEKQKPWGLSHYEEKIFLITLKSKS</sequence>
<protein>
    <recommendedName>
        <fullName evidence="4">thiopurine S-methyltransferase</fullName>
        <ecNumber evidence="4">2.1.1.67</ecNumber>
    </recommendedName>
</protein>
<evidence type="ECO:0000256" key="8">
    <source>
        <dbReference type="ARBA" id="ARBA00022691"/>
    </source>
</evidence>
<dbReference type="InterPro" id="IPR008854">
    <property type="entry name" value="TPMT"/>
</dbReference>
<evidence type="ECO:0000313" key="10">
    <source>
        <dbReference type="Proteomes" id="UP000812440"/>
    </source>
</evidence>
<keyword evidence="8" id="KW-0949">S-adenosyl-L-methionine</keyword>
<dbReference type="PROSITE" id="PS51585">
    <property type="entry name" value="SAM_MT_TPMT"/>
    <property type="match status" value="1"/>
</dbReference>
<comment type="similarity">
    <text evidence="3">Belongs to the class I-like SAM-binding methyltransferase superfamily. TPMT family.</text>
</comment>
<evidence type="ECO:0000256" key="4">
    <source>
        <dbReference type="ARBA" id="ARBA00011905"/>
    </source>
</evidence>
<evidence type="ECO:0000256" key="3">
    <source>
        <dbReference type="ARBA" id="ARBA00008145"/>
    </source>
</evidence>
<dbReference type="FunFam" id="3.40.50.150:FF:000101">
    <property type="entry name" value="Thiopurine S-methyltransferase"/>
    <property type="match status" value="1"/>
</dbReference>
<comment type="caution">
    <text evidence="9">The sequence shown here is derived from an EMBL/GenBank/DDBJ whole genome shotgun (WGS) entry which is preliminary data.</text>
</comment>
<accession>A0A8T2JFI1</accession>
<dbReference type="Proteomes" id="UP000812440">
    <property type="component" value="Chromosome 6"/>
</dbReference>
<dbReference type="PIRSF" id="PIRSF023956">
    <property type="entry name" value="Thiopurine_S-methyltransferase"/>
    <property type="match status" value="1"/>
</dbReference>
<dbReference type="InterPro" id="IPR025835">
    <property type="entry name" value="Thiopurine_S-MeTrfase"/>
</dbReference>
<keyword evidence="10" id="KW-1185">Reference proteome</keyword>
<evidence type="ECO:0000256" key="1">
    <source>
        <dbReference type="ARBA" id="ARBA00000903"/>
    </source>
</evidence>
<dbReference type="GO" id="GO:0032259">
    <property type="term" value="P:methylation"/>
    <property type="evidence" value="ECO:0007669"/>
    <property type="project" value="UniProtKB-KW"/>
</dbReference>
<evidence type="ECO:0000256" key="5">
    <source>
        <dbReference type="ARBA" id="ARBA00022490"/>
    </source>
</evidence>
<comment type="catalytic activity">
    <reaction evidence="1">
        <text>S-adenosyl-L-methionine + a thiopurine = S-adenosyl-L-homocysteine + a thiopurine S-methylether.</text>
        <dbReference type="EC" id="2.1.1.67"/>
    </reaction>
</comment>
<dbReference type="SUPFAM" id="SSF53335">
    <property type="entry name" value="S-adenosyl-L-methionine-dependent methyltransferases"/>
    <property type="match status" value="1"/>
</dbReference>
<comment type="subcellular location">
    <subcellularLocation>
        <location evidence="2">Cytoplasm</location>
    </subcellularLocation>
</comment>
<dbReference type="EC" id="2.1.1.67" evidence="4"/>
<keyword evidence="6" id="KW-0489">Methyltransferase</keyword>
<dbReference type="GO" id="GO:0008119">
    <property type="term" value="F:thiopurine S-methyltransferase activity"/>
    <property type="evidence" value="ECO:0007669"/>
    <property type="project" value="UniProtKB-EC"/>
</dbReference>
<keyword evidence="5" id="KW-0963">Cytoplasm</keyword>
<dbReference type="OrthoDB" id="276151at2759"/>